<evidence type="ECO:0000313" key="3">
    <source>
        <dbReference type="Proteomes" id="UP000237000"/>
    </source>
</evidence>
<gene>
    <name evidence="2" type="ORF">TorRG33x02_165020</name>
</gene>
<evidence type="ECO:0000256" key="1">
    <source>
        <dbReference type="SAM" id="MobiDB-lite"/>
    </source>
</evidence>
<keyword evidence="3" id="KW-1185">Reference proteome</keyword>
<comment type="caution">
    <text evidence="2">The sequence shown here is derived from an EMBL/GenBank/DDBJ whole genome shotgun (WGS) entry which is preliminary data.</text>
</comment>
<dbReference type="Proteomes" id="UP000237000">
    <property type="component" value="Unassembled WGS sequence"/>
</dbReference>
<proteinExistence type="predicted"/>
<protein>
    <submittedName>
        <fullName evidence="2">Uncharacterized protein</fullName>
    </submittedName>
</protein>
<name>A0A2P5EQ24_TREOI</name>
<sequence>MRPGSVSADRYLATFIAEERLNPTKLSKNATLPLSPFSLAIYITLSLNPLSSFSSPLLFHELHSLSSSNSRTPSTNIRTYHGEPEEMAAESSSETPKSRRNSKRASRACSNSSDWSSREGAEVLGGVASRGW</sequence>
<dbReference type="InParanoid" id="A0A2P5EQ24"/>
<accession>A0A2P5EQ24</accession>
<dbReference type="OrthoDB" id="10437288at2759"/>
<evidence type="ECO:0000313" key="2">
    <source>
        <dbReference type="EMBL" id="PON87658.1"/>
    </source>
</evidence>
<dbReference type="AlphaFoldDB" id="A0A2P5EQ24"/>
<dbReference type="EMBL" id="JXTC01000114">
    <property type="protein sequence ID" value="PON87658.1"/>
    <property type="molecule type" value="Genomic_DNA"/>
</dbReference>
<reference evidence="3" key="1">
    <citation type="submission" date="2016-06" db="EMBL/GenBank/DDBJ databases">
        <title>Parallel loss of symbiosis genes in relatives of nitrogen-fixing non-legume Parasponia.</title>
        <authorList>
            <person name="Van Velzen R."/>
            <person name="Holmer R."/>
            <person name="Bu F."/>
            <person name="Rutten L."/>
            <person name="Van Zeijl A."/>
            <person name="Liu W."/>
            <person name="Santuari L."/>
            <person name="Cao Q."/>
            <person name="Sharma T."/>
            <person name="Shen D."/>
            <person name="Roswanjaya Y."/>
            <person name="Wardhani T."/>
            <person name="Kalhor M.S."/>
            <person name="Jansen J."/>
            <person name="Van den Hoogen J."/>
            <person name="Gungor B."/>
            <person name="Hartog M."/>
            <person name="Hontelez J."/>
            <person name="Verver J."/>
            <person name="Yang W.-C."/>
            <person name="Schijlen E."/>
            <person name="Repin R."/>
            <person name="Schilthuizen M."/>
            <person name="Schranz E."/>
            <person name="Heidstra R."/>
            <person name="Miyata K."/>
            <person name="Fedorova E."/>
            <person name="Kohlen W."/>
            <person name="Bisseling T."/>
            <person name="Smit S."/>
            <person name="Geurts R."/>
        </authorList>
    </citation>
    <scope>NUCLEOTIDE SEQUENCE [LARGE SCALE GENOMIC DNA]</scope>
    <source>
        <strain evidence="3">cv. RG33-2</strain>
    </source>
</reference>
<feature type="region of interest" description="Disordered" evidence="1">
    <location>
        <begin position="64"/>
        <end position="132"/>
    </location>
</feature>
<organism evidence="2 3">
    <name type="scientific">Trema orientale</name>
    <name type="common">Charcoal tree</name>
    <name type="synonym">Celtis orientalis</name>
    <dbReference type="NCBI Taxonomy" id="63057"/>
    <lineage>
        <taxon>Eukaryota</taxon>
        <taxon>Viridiplantae</taxon>
        <taxon>Streptophyta</taxon>
        <taxon>Embryophyta</taxon>
        <taxon>Tracheophyta</taxon>
        <taxon>Spermatophyta</taxon>
        <taxon>Magnoliopsida</taxon>
        <taxon>eudicotyledons</taxon>
        <taxon>Gunneridae</taxon>
        <taxon>Pentapetalae</taxon>
        <taxon>rosids</taxon>
        <taxon>fabids</taxon>
        <taxon>Rosales</taxon>
        <taxon>Cannabaceae</taxon>
        <taxon>Trema</taxon>
    </lineage>
</organism>